<accession>A0A3B1ADE5</accession>
<name>A0A3B1ADE5_9ZZZZ</name>
<dbReference type="AlphaFoldDB" id="A0A3B1ADE5"/>
<evidence type="ECO:0000313" key="5">
    <source>
        <dbReference type="EMBL" id="VAW96319.1"/>
    </source>
</evidence>
<feature type="domain" description="ABC-type uncharacterised transport system" evidence="3">
    <location>
        <begin position="185"/>
        <end position="503"/>
    </location>
</feature>
<keyword evidence="2" id="KW-1133">Transmembrane helix</keyword>
<dbReference type="InterPro" id="IPR055396">
    <property type="entry name" value="DUF7088"/>
</dbReference>
<feature type="transmembrane region" description="Helical" evidence="2">
    <location>
        <begin position="15"/>
        <end position="34"/>
    </location>
</feature>
<keyword evidence="2" id="KW-0472">Membrane</keyword>
<dbReference type="Pfam" id="PF09822">
    <property type="entry name" value="ABC_transp_aux"/>
    <property type="match status" value="1"/>
</dbReference>
<organism evidence="5">
    <name type="scientific">hydrothermal vent metagenome</name>
    <dbReference type="NCBI Taxonomy" id="652676"/>
    <lineage>
        <taxon>unclassified sequences</taxon>
        <taxon>metagenomes</taxon>
        <taxon>ecological metagenomes</taxon>
    </lineage>
</organism>
<dbReference type="Pfam" id="PF23357">
    <property type="entry name" value="DUF7088"/>
    <property type="match status" value="1"/>
</dbReference>
<evidence type="ECO:0000256" key="2">
    <source>
        <dbReference type="SAM" id="Phobius"/>
    </source>
</evidence>
<proteinExistence type="predicted"/>
<sequence length="647" mass="71306">MENGNSNTSFLGKNIYSISGLVIAAVLIVVINLFSNLIFSSVRLDLTEGNIYSLSDGTKNIIDKIDEPITLRYYFSSKLLGDIPSVSNYGKRVKELLVEYEKISAGNIKLIIVDPEPFSEQEDQAVQYGIQALPLGDGRTKAYFGLIGSNATDKEAVIAFFQAEKEDSLEYDITKLVNQLSDNKKKVVGLMTSLPMVGGAPSNPMMPQAAAGEWYILTQLKQLFEVQTLETSVEKIPDNIDVLLMAHAKSLSEKTQFAIDQFVLKGGHLLVFVDPFSEADAPPAAAQQNPQMAMNAVRDSNLDKLFKAWGIELSAGKIVADRLAATRVGVNTGQGAVQAVEYIAWLTLQADNFNTDDFVTNSLKTVTMGSAGHFNILEAAKDSPEAKFNKTITPLIQTSKTAMELEQMQFRFGVNPIGLLQKFVSADKKFNIAVRINGLSQSAFPDGIEGQTDSIKQSTQPINVIAVADTDMLEDKFWVNIQNFLGQKMAMPRANNDAFLINAIDNLSGSNDLISLRTRGRSSKPFTTVVALKREAEQKFQAKEKALQTKLNQAEQKLNALQQQKQGQNAAILSLEQRKEIEDFRAQQVSTRKELRAVQHELGKSIEQLGTTLRFINIALIPLLIAVFAIFMGVRRSRRTPVLVTAK</sequence>
<protein>
    <submittedName>
        <fullName evidence="5">Gliding motility protein GldG</fullName>
    </submittedName>
</protein>
<reference evidence="5" key="1">
    <citation type="submission" date="2018-06" db="EMBL/GenBank/DDBJ databases">
        <authorList>
            <person name="Zhirakovskaya E."/>
        </authorList>
    </citation>
    <scope>NUCLEOTIDE SEQUENCE</scope>
</reference>
<dbReference type="EMBL" id="UOFS01000026">
    <property type="protein sequence ID" value="VAW96319.1"/>
    <property type="molecule type" value="Genomic_DNA"/>
</dbReference>
<evidence type="ECO:0000259" key="4">
    <source>
        <dbReference type="Pfam" id="PF23357"/>
    </source>
</evidence>
<feature type="domain" description="DUF7088" evidence="4">
    <location>
        <begin position="49"/>
        <end position="148"/>
    </location>
</feature>
<keyword evidence="2" id="KW-0812">Transmembrane</keyword>
<evidence type="ECO:0000256" key="1">
    <source>
        <dbReference type="SAM" id="Coils"/>
    </source>
</evidence>
<keyword evidence="1" id="KW-0175">Coiled coil</keyword>
<gene>
    <name evidence="5" type="ORF">MNBD_GAMMA22-1292</name>
</gene>
<evidence type="ECO:0000259" key="3">
    <source>
        <dbReference type="Pfam" id="PF09822"/>
    </source>
</evidence>
<dbReference type="InterPro" id="IPR019196">
    <property type="entry name" value="ABC_transp_unknown"/>
</dbReference>
<feature type="coiled-coil region" evidence="1">
    <location>
        <begin position="533"/>
        <end position="578"/>
    </location>
</feature>
<feature type="transmembrane region" description="Helical" evidence="2">
    <location>
        <begin position="615"/>
        <end position="634"/>
    </location>
</feature>